<name>A0A939KFS1_9BURK</name>
<dbReference type="RefSeq" id="WP_207576088.1">
    <property type="nucleotide sequence ID" value="NZ_JAFNME010000038.1"/>
</dbReference>
<dbReference type="PANTHER" id="PTHR30469:SF15">
    <property type="entry name" value="HLYD FAMILY OF SECRETION PROTEINS"/>
    <property type="match status" value="1"/>
</dbReference>
<gene>
    <name evidence="6" type="ORF">J1777_12815</name>
</gene>
<sequence length="394" mass="42459">MQRRSLWIAGGATLLVLALGGIGAQKMAGPRLDAYQVVAQPLVQTVVATGRVTAPARVQVGSPITGVVLQRHVREGDRVRPGEVLAVLRADDLQAQVRQARAALTELQQSTRPQAQRAVQQTQQQWQQARRELERRRLLASQQAISHEALEQAIEAETLARLAAEQAQLQARALQPGQSQEASAQARLASAQAQLDKATIRAEVAGTVLTRHAEPGDLVQPGQVLFEMAGDGTTEVLVALDEKNLEVLALGQSARCIADAYPRQPFAAELDFIAPSIDPQRGTVEVRLAVAAAPDFLRQDMTVSVNIQTGAQASAIVVPNDALANLDGERPHVWVVEQGRVVRRELQLGLRGLVQTQVTAGLQAGDWVLADAQPPLEPGQRVRVLERPLPWAAP</sequence>
<evidence type="ECO:0000313" key="7">
    <source>
        <dbReference type="Proteomes" id="UP000664731"/>
    </source>
</evidence>
<evidence type="ECO:0000259" key="3">
    <source>
        <dbReference type="Pfam" id="PF25954"/>
    </source>
</evidence>
<evidence type="ECO:0000256" key="2">
    <source>
        <dbReference type="SAM" id="Coils"/>
    </source>
</evidence>
<feature type="domain" description="Multidrug resistance protein MdtA-like C-terminal permuted SH3" evidence="4">
    <location>
        <begin position="315"/>
        <end position="370"/>
    </location>
</feature>
<comment type="caution">
    <text evidence="6">The sequence shown here is derived from an EMBL/GenBank/DDBJ whole genome shotgun (WGS) entry which is preliminary data.</text>
</comment>
<dbReference type="SUPFAM" id="SSF111369">
    <property type="entry name" value="HlyD-like secretion proteins"/>
    <property type="match status" value="1"/>
</dbReference>
<organism evidence="6 7">
    <name type="scientific">Comamonas denitrificans</name>
    <dbReference type="NCBI Taxonomy" id="117506"/>
    <lineage>
        <taxon>Bacteria</taxon>
        <taxon>Pseudomonadati</taxon>
        <taxon>Pseudomonadota</taxon>
        <taxon>Betaproteobacteria</taxon>
        <taxon>Burkholderiales</taxon>
        <taxon>Comamonadaceae</taxon>
        <taxon>Comamonas</taxon>
    </lineage>
</organism>
<dbReference type="Proteomes" id="UP000664731">
    <property type="component" value="Unassembled WGS sequence"/>
</dbReference>
<dbReference type="NCBIfam" id="TIGR01730">
    <property type="entry name" value="RND_mfp"/>
    <property type="match status" value="1"/>
</dbReference>
<dbReference type="InterPro" id="IPR006143">
    <property type="entry name" value="RND_pump_MFP"/>
</dbReference>
<dbReference type="Gene3D" id="2.40.420.20">
    <property type="match status" value="1"/>
</dbReference>
<dbReference type="GO" id="GO:0015562">
    <property type="term" value="F:efflux transmembrane transporter activity"/>
    <property type="evidence" value="ECO:0007669"/>
    <property type="project" value="TreeGrafter"/>
</dbReference>
<dbReference type="Pfam" id="PF25954">
    <property type="entry name" value="Beta-barrel_RND_2"/>
    <property type="match status" value="1"/>
</dbReference>
<dbReference type="AlphaFoldDB" id="A0A939KFS1"/>
<feature type="coiled-coil region" evidence="2">
    <location>
        <begin position="90"/>
        <end position="136"/>
    </location>
</feature>
<feature type="domain" description="CusB-like beta-barrel" evidence="3">
    <location>
        <begin position="238"/>
        <end position="309"/>
    </location>
</feature>
<dbReference type="InterPro" id="IPR058627">
    <property type="entry name" value="MdtA-like_C"/>
</dbReference>
<evidence type="ECO:0000313" key="6">
    <source>
        <dbReference type="EMBL" id="MBO1250698.1"/>
    </source>
</evidence>
<reference evidence="6" key="1">
    <citation type="submission" date="2021-03" db="EMBL/GenBank/DDBJ databases">
        <title>Comamonas denitrificans.</title>
        <authorList>
            <person name="Finster K."/>
        </authorList>
    </citation>
    <scope>NUCLEOTIDE SEQUENCE</scope>
    <source>
        <strain evidence="6">MM2021_4</strain>
    </source>
</reference>
<evidence type="ECO:0000259" key="4">
    <source>
        <dbReference type="Pfam" id="PF25967"/>
    </source>
</evidence>
<dbReference type="Pfam" id="PF25973">
    <property type="entry name" value="BSH_CzcB"/>
    <property type="match status" value="1"/>
</dbReference>
<accession>A0A939KFS1</accession>
<evidence type="ECO:0000256" key="1">
    <source>
        <dbReference type="ARBA" id="ARBA00009477"/>
    </source>
</evidence>
<dbReference type="Pfam" id="PF25967">
    <property type="entry name" value="RND-MFP_C"/>
    <property type="match status" value="1"/>
</dbReference>
<dbReference type="InterPro" id="IPR058647">
    <property type="entry name" value="BSH_CzcB-like"/>
</dbReference>
<keyword evidence="7" id="KW-1185">Reference proteome</keyword>
<dbReference type="GO" id="GO:1990281">
    <property type="term" value="C:efflux pump complex"/>
    <property type="evidence" value="ECO:0007669"/>
    <property type="project" value="TreeGrafter"/>
</dbReference>
<dbReference type="Gene3D" id="2.40.30.170">
    <property type="match status" value="1"/>
</dbReference>
<dbReference type="PANTHER" id="PTHR30469">
    <property type="entry name" value="MULTIDRUG RESISTANCE PROTEIN MDTA"/>
    <property type="match status" value="1"/>
</dbReference>
<feature type="domain" description="CzcB-like barrel-sandwich hybrid" evidence="5">
    <location>
        <begin position="58"/>
        <end position="229"/>
    </location>
</feature>
<proteinExistence type="inferred from homology"/>
<dbReference type="InterPro" id="IPR058792">
    <property type="entry name" value="Beta-barrel_RND_2"/>
</dbReference>
<dbReference type="Gene3D" id="2.40.50.100">
    <property type="match status" value="2"/>
</dbReference>
<dbReference type="EMBL" id="JAFNME010000038">
    <property type="protein sequence ID" value="MBO1250698.1"/>
    <property type="molecule type" value="Genomic_DNA"/>
</dbReference>
<evidence type="ECO:0000259" key="5">
    <source>
        <dbReference type="Pfam" id="PF25973"/>
    </source>
</evidence>
<protein>
    <submittedName>
        <fullName evidence="6">Efflux RND transporter periplasmic adaptor subunit</fullName>
    </submittedName>
</protein>
<comment type="similarity">
    <text evidence="1">Belongs to the membrane fusion protein (MFP) (TC 8.A.1) family.</text>
</comment>
<keyword evidence="2" id="KW-0175">Coiled coil</keyword>